<dbReference type="EMBL" id="LQOX01000125">
    <property type="protein sequence ID" value="ORV65113.1"/>
    <property type="molecule type" value="Genomic_DNA"/>
</dbReference>
<dbReference type="Pfam" id="PF22513">
    <property type="entry name" value="FitA-like_RHH"/>
    <property type="match status" value="1"/>
</dbReference>
<feature type="domain" description="Antitoxin FitA-like ribbon-helix-helix" evidence="1">
    <location>
        <begin position="4"/>
        <end position="28"/>
    </location>
</feature>
<reference evidence="2 3" key="1">
    <citation type="submission" date="2016-01" db="EMBL/GenBank/DDBJ databases">
        <title>The new phylogeny of the genus Mycobacterium.</title>
        <authorList>
            <person name="Tarcisio F."/>
            <person name="Conor M."/>
            <person name="Antonella G."/>
            <person name="Elisabetta G."/>
            <person name="Giulia F.S."/>
            <person name="Sara T."/>
            <person name="Anna F."/>
            <person name="Clotilde B."/>
            <person name="Roberto B."/>
            <person name="Veronica D.S."/>
            <person name="Fabio R."/>
            <person name="Monica P."/>
            <person name="Olivier J."/>
            <person name="Enrico T."/>
            <person name="Nicola S."/>
        </authorList>
    </citation>
    <scope>NUCLEOTIDE SEQUENCE [LARGE SCALE GENOMIC DNA]</scope>
    <source>
        <strain evidence="2 3">DSM 43505</strain>
    </source>
</reference>
<protein>
    <recommendedName>
        <fullName evidence="1">Antitoxin FitA-like ribbon-helix-helix domain-containing protein</fullName>
    </recommendedName>
</protein>
<name>A0A1X1V7T9_MYCGS</name>
<keyword evidence="3" id="KW-1185">Reference proteome</keyword>
<comment type="caution">
    <text evidence="2">The sequence shown here is derived from an EMBL/GenBank/DDBJ whole genome shotgun (WGS) entry which is preliminary data.</text>
</comment>
<accession>A0A1X1V7T9</accession>
<sequence length="81" mass="9059">MPKTVQIRDIDDEVYAALVQRAAAEGITVPELLRREAARLAARPSVAQWLARTGRRPSEISTPEVLATLDEWRGDWPHAGR</sequence>
<dbReference type="InterPro" id="IPR053853">
    <property type="entry name" value="FitA-like_RHH"/>
</dbReference>
<evidence type="ECO:0000313" key="2">
    <source>
        <dbReference type="EMBL" id="ORV65113.1"/>
    </source>
</evidence>
<evidence type="ECO:0000259" key="1">
    <source>
        <dbReference type="Pfam" id="PF22513"/>
    </source>
</evidence>
<dbReference type="SUPFAM" id="SSF47598">
    <property type="entry name" value="Ribbon-helix-helix"/>
    <property type="match status" value="1"/>
</dbReference>
<evidence type="ECO:0000313" key="3">
    <source>
        <dbReference type="Proteomes" id="UP000193738"/>
    </source>
</evidence>
<dbReference type="RefSeq" id="WP_036416141.1">
    <property type="nucleotide sequence ID" value="NZ_LQOX01000125.1"/>
</dbReference>
<dbReference type="STRING" id="1777.AWC07_13765"/>
<organism evidence="2 3">
    <name type="scientific">Mycobacterium gastri</name>
    <dbReference type="NCBI Taxonomy" id="1777"/>
    <lineage>
        <taxon>Bacteria</taxon>
        <taxon>Bacillati</taxon>
        <taxon>Actinomycetota</taxon>
        <taxon>Actinomycetes</taxon>
        <taxon>Mycobacteriales</taxon>
        <taxon>Mycobacteriaceae</taxon>
        <taxon>Mycobacterium</taxon>
    </lineage>
</organism>
<dbReference type="AlphaFoldDB" id="A0A1X1V7T9"/>
<dbReference type="InterPro" id="IPR010985">
    <property type="entry name" value="Ribbon_hlx_hlx"/>
</dbReference>
<dbReference type="Proteomes" id="UP000193738">
    <property type="component" value="Unassembled WGS sequence"/>
</dbReference>
<dbReference type="GO" id="GO:0006355">
    <property type="term" value="P:regulation of DNA-templated transcription"/>
    <property type="evidence" value="ECO:0007669"/>
    <property type="project" value="InterPro"/>
</dbReference>
<gene>
    <name evidence="2" type="ORF">AWC07_13765</name>
</gene>
<proteinExistence type="predicted"/>